<comment type="caution">
    <text evidence="1">The sequence shown here is derived from an EMBL/GenBank/DDBJ whole genome shotgun (WGS) entry which is preliminary data.</text>
</comment>
<dbReference type="InterPro" id="IPR030548">
    <property type="entry name" value="RAD51B"/>
</dbReference>
<protein>
    <recommendedName>
        <fullName evidence="3">DNA recombination and repair protein Rad51-like C-terminal domain-containing protein</fullName>
    </recommendedName>
</protein>
<dbReference type="Gene3D" id="3.40.50.300">
    <property type="entry name" value="P-loop containing nucleotide triphosphate hydrolases"/>
    <property type="match status" value="1"/>
</dbReference>
<proteinExistence type="predicted"/>
<evidence type="ECO:0000313" key="2">
    <source>
        <dbReference type="Proteomes" id="UP000489600"/>
    </source>
</evidence>
<evidence type="ECO:0008006" key="3">
    <source>
        <dbReference type="Google" id="ProtNLM"/>
    </source>
</evidence>
<name>A0A565BJH7_9BRAS</name>
<organism evidence="1 2">
    <name type="scientific">Arabis nemorensis</name>
    <dbReference type="NCBI Taxonomy" id="586526"/>
    <lineage>
        <taxon>Eukaryota</taxon>
        <taxon>Viridiplantae</taxon>
        <taxon>Streptophyta</taxon>
        <taxon>Embryophyta</taxon>
        <taxon>Tracheophyta</taxon>
        <taxon>Spermatophyta</taxon>
        <taxon>Magnoliopsida</taxon>
        <taxon>eudicotyledons</taxon>
        <taxon>Gunneridae</taxon>
        <taxon>Pentapetalae</taxon>
        <taxon>rosids</taxon>
        <taxon>malvids</taxon>
        <taxon>Brassicales</taxon>
        <taxon>Brassicaceae</taxon>
        <taxon>Arabideae</taxon>
        <taxon>Arabis</taxon>
    </lineage>
</organism>
<dbReference type="GO" id="GO:0008094">
    <property type="term" value="F:ATP-dependent activity, acting on DNA"/>
    <property type="evidence" value="ECO:0007669"/>
    <property type="project" value="TreeGrafter"/>
</dbReference>
<sequence>MAFARSLAEFLRIPIVVTNQVRSRNRDETSQYSFQAILVDSYSPQSHISSITAKLKDGFQEHARTYDSHLVAALGINWAHAVTIRLVLEAKASRIHGMKSKAFLRWQ</sequence>
<dbReference type="GO" id="GO:0033063">
    <property type="term" value="C:Rad51B-Rad51C-Rad51D-XRCC2 complex"/>
    <property type="evidence" value="ECO:0007669"/>
    <property type="project" value="InterPro"/>
</dbReference>
<dbReference type="PANTHER" id="PTHR46456:SF1">
    <property type="entry name" value="DNA REPAIR PROTEIN RAD51 HOMOLOG 2"/>
    <property type="match status" value="1"/>
</dbReference>
<gene>
    <name evidence="1" type="ORF">ANE_LOCUS12199</name>
</gene>
<dbReference type="OrthoDB" id="5957327at2759"/>
<dbReference type="InterPro" id="IPR027417">
    <property type="entry name" value="P-loop_NTPase"/>
</dbReference>
<dbReference type="GO" id="GO:0000724">
    <property type="term" value="P:double-strand break repair via homologous recombination"/>
    <property type="evidence" value="ECO:0007669"/>
    <property type="project" value="InterPro"/>
</dbReference>
<dbReference type="GO" id="GO:0000400">
    <property type="term" value="F:four-way junction DNA binding"/>
    <property type="evidence" value="ECO:0007669"/>
    <property type="project" value="TreeGrafter"/>
</dbReference>
<dbReference type="Proteomes" id="UP000489600">
    <property type="component" value="Unassembled WGS sequence"/>
</dbReference>
<dbReference type="PANTHER" id="PTHR46456">
    <property type="entry name" value="DNA REPAIR PROTEIN RAD51 HOMOLOG 2"/>
    <property type="match status" value="1"/>
</dbReference>
<accession>A0A565BJH7</accession>
<dbReference type="GO" id="GO:0003690">
    <property type="term" value="F:double-stranded DNA binding"/>
    <property type="evidence" value="ECO:0007669"/>
    <property type="project" value="TreeGrafter"/>
</dbReference>
<dbReference type="EMBL" id="CABITT030000004">
    <property type="protein sequence ID" value="VVB01755.1"/>
    <property type="molecule type" value="Genomic_DNA"/>
</dbReference>
<dbReference type="GO" id="GO:0005657">
    <property type="term" value="C:replication fork"/>
    <property type="evidence" value="ECO:0007669"/>
    <property type="project" value="TreeGrafter"/>
</dbReference>
<dbReference type="GO" id="GO:0003697">
    <property type="term" value="F:single-stranded DNA binding"/>
    <property type="evidence" value="ECO:0007669"/>
    <property type="project" value="TreeGrafter"/>
</dbReference>
<evidence type="ECO:0000313" key="1">
    <source>
        <dbReference type="EMBL" id="VVB01755.1"/>
    </source>
</evidence>
<reference evidence="1" key="1">
    <citation type="submission" date="2019-07" db="EMBL/GenBank/DDBJ databases">
        <authorList>
            <person name="Dittberner H."/>
        </authorList>
    </citation>
    <scope>NUCLEOTIDE SEQUENCE [LARGE SCALE GENOMIC DNA]</scope>
</reference>
<keyword evidence="2" id="KW-1185">Reference proteome</keyword>
<dbReference type="AlphaFoldDB" id="A0A565BJH7"/>